<dbReference type="RefSeq" id="WP_188373386.1">
    <property type="nucleotide sequence ID" value="NZ_BMDQ01000001.1"/>
</dbReference>
<dbReference type="Gene3D" id="2.130.10.10">
    <property type="entry name" value="YVTN repeat-like/Quinoprotein amine dehydrogenase"/>
    <property type="match status" value="2"/>
</dbReference>
<dbReference type="Gene3D" id="2.60.40.4070">
    <property type="match status" value="1"/>
</dbReference>
<dbReference type="EMBL" id="BMDQ01000001">
    <property type="protein sequence ID" value="GGI56471.1"/>
    <property type="molecule type" value="Genomic_DNA"/>
</dbReference>
<reference evidence="3" key="1">
    <citation type="journal article" date="2019" name="Int. J. Syst. Evol. Microbiol.">
        <title>The Global Catalogue of Microorganisms (GCM) 10K type strain sequencing project: providing services to taxonomists for standard genome sequencing and annotation.</title>
        <authorList>
            <consortium name="The Broad Institute Genomics Platform"/>
            <consortium name="The Broad Institute Genome Sequencing Center for Infectious Disease"/>
            <person name="Wu L."/>
            <person name="Ma J."/>
        </authorList>
    </citation>
    <scope>NUCLEOTIDE SEQUENCE [LARGE SCALE GENOMIC DNA]</scope>
    <source>
        <strain evidence="3">CCM 8681</strain>
    </source>
</reference>
<dbReference type="InterPro" id="IPR011047">
    <property type="entry name" value="Quinoprotein_ADH-like_sf"/>
</dbReference>
<gene>
    <name evidence="2" type="ORF">GCM10011444_07800</name>
</gene>
<dbReference type="InterPro" id="IPR048954">
    <property type="entry name" value="PorZ_N"/>
</dbReference>
<proteinExistence type="predicted"/>
<dbReference type="Proteomes" id="UP000624701">
    <property type="component" value="Unassembled WGS sequence"/>
</dbReference>
<dbReference type="Pfam" id="PF21544">
    <property type="entry name" value="PorZ_N_b_propeller"/>
    <property type="match status" value="1"/>
</dbReference>
<dbReference type="SUPFAM" id="SSF50998">
    <property type="entry name" value="Quinoprotein alcohol dehydrogenase-like"/>
    <property type="match status" value="1"/>
</dbReference>
<dbReference type="Pfam" id="PF07494">
    <property type="entry name" value="Reg_prop"/>
    <property type="match status" value="1"/>
</dbReference>
<evidence type="ECO:0000313" key="3">
    <source>
        <dbReference type="Proteomes" id="UP000624701"/>
    </source>
</evidence>
<dbReference type="InterPro" id="IPR011110">
    <property type="entry name" value="Reg_prop"/>
</dbReference>
<dbReference type="InterPro" id="IPR015943">
    <property type="entry name" value="WD40/YVTN_repeat-like_dom_sf"/>
</dbReference>
<accession>A0ABQ2BVF2</accession>
<evidence type="ECO:0000313" key="2">
    <source>
        <dbReference type="EMBL" id="GGI56471.1"/>
    </source>
</evidence>
<protein>
    <submittedName>
        <fullName evidence="2">ABC transporter substrate-binding protein</fullName>
    </submittedName>
</protein>
<feature type="domain" description="PorZ N-terminal beta-propeller" evidence="1">
    <location>
        <begin position="47"/>
        <end position="209"/>
    </location>
</feature>
<sequence length="794" mass="89060">MIKRYILVFFVIFFTIYKSGAQDFTALWQDFFSYYDIIDVSRSEFKIFAASENVIFSYDVNSNEIEKITTIQGLSGELISTIQYSEENQLLLIGYKTGLMEIYFESDQSVLTVVDILEKESIDPSIKTINDFYEYEGLAYISTDFGISVYDLERLEFGDTYFIGNNNTQIPVEKTTVFNGFIYAACNDGNGLRKGLLTNPNLIDANQWQTVTGGSYTSVETVENRLYGLRTDRNLIEFINDVLTPVFNFDVLPLDSESVDGQLLYTNSNSVYVFNSSANLITQVNQTTDFETQYSSAISFGTDIYIGTSTFGVLRTNISDTSTFVEIRPDGPLRNNGFKIQAFRQGLWVTFGEYTDRLNPYPLNSRGVSILREDEWTNIPFDSLLGMRELNKITINPSNPNQVFVSSFIDGILEFNNFEPTNFFDETNSPLQSLIIPSLPDLIDIRTGASAFDIDGNLWNMTSRVDLALKSYNPSNNQWRTFSFASFIVDPVNDELGFYDIVIDDNTGTKWIGSASNGLIAFNENEDTRIRQIEDETQGLTSSRIRALALDKSNQLWIGTRNGLRVLFNTSGFYEEENPFVEPIIFLEDGLARELLENQEITDIEVDGSNNKWIGTVDSGVFYVSPNGQSTIYHFTTANSPLPTNTINDISIDESNGTVYLSTPNGLLSFKAGGTSPVEELDDAYAYPNPVRPEYDILGANDLNDINKGVKVVGLTENVNIKITDIEGNLVAEAQSRVNRRNSNLRTNFAIDGGTAIWNGKNLANNVVASGVYLVIINDLDSFESKIIKLLIIR</sequence>
<name>A0ABQ2BVF2_9FLAO</name>
<dbReference type="SUPFAM" id="SSF101898">
    <property type="entry name" value="NHL repeat"/>
    <property type="match status" value="2"/>
</dbReference>
<comment type="caution">
    <text evidence="2">The sequence shown here is derived from an EMBL/GenBank/DDBJ whole genome shotgun (WGS) entry which is preliminary data.</text>
</comment>
<evidence type="ECO:0000259" key="1">
    <source>
        <dbReference type="Pfam" id="PF21544"/>
    </source>
</evidence>
<keyword evidence="3" id="KW-1185">Reference proteome</keyword>
<organism evidence="2 3">
    <name type="scientific">Winogradskyella haliclonae</name>
    <dbReference type="NCBI Taxonomy" id="2048558"/>
    <lineage>
        <taxon>Bacteria</taxon>
        <taxon>Pseudomonadati</taxon>
        <taxon>Bacteroidota</taxon>
        <taxon>Flavobacteriia</taxon>
        <taxon>Flavobacteriales</taxon>
        <taxon>Flavobacteriaceae</taxon>
        <taxon>Winogradskyella</taxon>
    </lineage>
</organism>